<comment type="caution">
    <text evidence="1">The sequence shown here is derived from an EMBL/GenBank/DDBJ whole genome shotgun (WGS) entry which is preliminary data.</text>
</comment>
<reference evidence="1" key="1">
    <citation type="journal article" date="2015" name="Nature">
        <title>Complex archaea that bridge the gap between prokaryotes and eukaryotes.</title>
        <authorList>
            <person name="Spang A."/>
            <person name="Saw J.H."/>
            <person name="Jorgensen S.L."/>
            <person name="Zaremba-Niedzwiedzka K."/>
            <person name="Martijn J."/>
            <person name="Lind A.E."/>
            <person name="van Eijk R."/>
            <person name="Schleper C."/>
            <person name="Guy L."/>
            <person name="Ettema T.J."/>
        </authorList>
    </citation>
    <scope>NUCLEOTIDE SEQUENCE</scope>
</reference>
<organism evidence="1">
    <name type="scientific">marine sediment metagenome</name>
    <dbReference type="NCBI Taxonomy" id="412755"/>
    <lineage>
        <taxon>unclassified sequences</taxon>
        <taxon>metagenomes</taxon>
        <taxon>ecological metagenomes</taxon>
    </lineage>
</organism>
<dbReference type="EMBL" id="LAZR01014593">
    <property type="protein sequence ID" value="KKM16816.1"/>
    <property type="molecule type" value="Genomic_DNA"/>
</dbReference>
<gene>
    <name evidence="1" type="ORF">LCGC14_1682090</name>
</gene>
<sequence>MRVKLLQDNHTLKAIGRMWQKDDMMEADKETTHSFIINLDENGSQLILTKGLSAESVDPKTTTMYLHSSKESSYETAKELGLSEDAAEEFCYALYEVGFVLEVFPDGKYKILEVTEGEQKLVPV</sequence>
<dbReference type="AlphaFoldDB" id="A0A0F9HNE7"/>
<proteinExistence type="predicted"/>
<accession>A0A0F9HNE7</accession>
<protein>
    <submittedName>
        <fullName evidence="1">Uncharacterized protein</fullName>
    </submittedName>
</protein>
<name>A0A0F9HNE7_9ZZZZ</name>
<evidence type="ECO:0000313" key="1">
    <source>
        <dbReference type="EMBL" id="KKM16816.1"/>
    </source>
</evidence>